<dbReference type="Pfam" id="PF20082">
    <property type="entry name" value="DUF6476"/>
    <property type="match status" value="1"/>
</dbReference>
<gene>
    <name evidence="2" type="ORF">LCGC14_1138720</name>
</gene>
<accession>A0A0F9Q4P6</accession>
<protein>
    <submittedName>
        <fullName evidence="2">Uncharacterized protein</fullName>
    </submittedName>
</protein>
<reference evidence="2" key="1">
    <citation type="journal article" date="2015" name="Nature">
        <title>Complex archaea that bridge the gap between prokaryotes and eukaryotes.</title>
        <authorList>
            <person name="Spang A."/>
            <person name="Saw J.H."/>
            <person name="Jorgensen S.L."/>
            <person name="Zaremba-Niedzwiedzka K."/>
            <person name="Martijn J."/>
            <person name="Lind A.E."/>
            <person name="van Eijk R."/>
            <person name="Schleper C."/>
            <person name="Guy L."/>
            <person name="Ettema T.J."/>
        </authorList>
    </citation>
    <scope>NUCLEOTIDE SEQUENCE</scope>
</reference>
<dbReference type="AlphaFoldDB" id="A0A0F9Q4P6"/>
<dbReference type="InterPro" id="IPR045519">
    <property type="entry name" value="DUF6476"/>
</dbReference>
<name>A0A0F9Q4P6_9ZZZZ</name>
<feature type="transmembrane region" description="Helical" evidence="1">
    <location>
        <begin position="23"/>
        <end position="44"/>
    </location>
</feature>
<comment type="caution">
    <text evidence="2">The sequence shown here is derived from an EMBL/GenBank/DDBJ whole genome shotgun (WGS) entry which is preliminary data.</text>
</comment>
<evidence type="ECO:0000256" key="1">
    <source>
        <dbReference type="SAM" id="Phobius"/>
    </source>
</evidence>
<dbReference type="EMBL" id="LAZR01005388">
    <property type="protein sequence ID" value="KKN00338.1"/>
    <property type="molecule type" value="Genomic_DNA"/>
</dbReference>
<feature type="non-terminal residue" evidence="2">
    <location>
        <position position="1"/>
    </location>
</feature>
<keyword evidence="1" id="KW-0472">Membrane</keyword>
<keyword evidence="1" id="KW-0812">Transmembrane</keyword>
<organism evidence="2">
    <name type="scientific">marine sediment metagenome</name>
    <dbReference type="NCBI Taxonomy" id="412755"/>
    <lineage>
        <taxon>unclassified sequences</taxon>
        <taxon>metagenomes</taxon>
        <taxon>ecological metagenomes</taxon>
    </lineage>
</organism>
<proteinExistence type="predicted"/>
<evidence type="ECO:0000313" key="2">
    <source>
        <dbReference type="EMBL" id="KKN00338.1"/>
    </source>
</evidence>
<keyword evidence="1" id="KW-1133">Transmembrane helix</keyword>
<sequence length="101" mass="11432">NVIRRCDMTDPSEPPNIKFLRRLVTVLTATMIFGLLVVIGLLVIRFSSKSPDLPKAILMPDGEKALAFTQGPDWYAVVTQDNQILIYDRMTGKLRQTVRIE</sequence>